<reference evidence="2" key="2">
    <citation type="submission" date="2023-06" db="EMBL/GenBank/DDBJ databases">
        <authorList>
            <consortium name="Lawrence Berkeley National Laboratory"/>
            <person name="Haridas S."/>
            <person name="Hensen N."/>
            <person name="Bonometti L."/>
            <person name="Westerberg I."/>
            <person name="Brannstrom I.O."/>
            <person name="Guillou S."/>
            <person name="Cros-Aarteil S."/>
            <person name="Calhoun S."/>
            <person name="Kuo A."/>
            <person name="Mondo S."/>
            <person name="Pangilinan J."/>
            <person name="Riley R."/>
            <person name="Labutti K."/>
            <person name="Andreopoulos B."/>
            <person name="Lipzen A."/>
            <person name="Chen C."/>
            <person name="Yanf M."/>
            <person name="Daum C."/>
            <person name="Ng V."/>
            <person name="Clum A."/>
            <person name="Steindorff A."/>
            <person name="Ohm R."/>
            <person name="Martin F."/>
            <person name="Silar P."/>
            <person name="Natvig D."/>
            <person name="Lalanne C."/>
            <person name="Gautier V."/>
            <person name="Ament-Velasquez S.L."/>
            <person name="Kruys A."/>
            <person name="Hutchinson M.I."/>
            <person name="Powell A.J."/>
            <person name="Barry K."/>
            <person name="Miller A.N."/>
            <person name="Grigoriev I.V."/>
            <person name="Debuchy R."/>
            <person name="Gladieux P."/>
            <person name="Thoren M.H."/>
            <person name="Johannesson H."/>
        </authorList>
    </citation>
    <scope>NUCLEOTIDE SEQUENCE</scope>
    <source>
        <strain evidence="2">CBS 955.72</strain>
    </source>
</reference>
<dbReference type="Proteomes" id="UP001275084">
    <property type="component" value="Unassembled WGS sequence"/>
</dbReference>
<evidence type="ECO:0000256" key="1">
    <source>
        <dbReference type="SAM" id="MobiDB-lite"/>
    </source>
</evidence>
<evidence type="ECO:0000313" key="2">
    <source>
        <dbReference type="EMBL" id="KAK3341813.1"/>
    </source>
</evidence>
<sequence>MDLVVHLEHNLAGHHAFHLLESSLTPSEKDRRKLDFHYVLQERYTKTVKARDDIGAGQLASPMVGTLDPPVSSPEIQTVPKPKHARAQRWVVGLQHLADHQAYHGCGQKTSA</sequence>
<evidence type="ECO:0000313" key="3">
    <source>
        <dbReference type="Proteomes" id="UP001275084"/>
    </source>
</evidence>
<accession>A0AAJ0M8H4</accession>
<organism evidence="2 3">
    <name type="scientific">Lasiosphaeria hispida</name>
    <dbReference type="NCBI Taxonomy" id="260671"/>
    <lineage>
        <taxon>Eukaryota</taxon>
        <taxon>Fungi</taxon>
        <taxon>Dikarya</taxon>
        <taxon>Ascomycota</taxon>
        <taxon>Pezizomycotina</taxon>
        <taxon>Sordariomycetes</taxon>
        <taxon>Sordariomycetidae</taxon>
        <taxon>Sordariales</taxon>
        <taxon>Lasiosphaeriaceae</taxon>
        <taxon>Lasiosphaeria</taxon>
    </lineage>
</organism>
<dbReference type="AlphaFoldDB" id="A0AAJ0M8H4"/>
<reference evidence="2" key="1">
    <citation type="journal article" date="2023" name="Mol. Phylogenet. Evol.">
        <title>Genome-scale phylogeny and comparative genomics of the fungal order Sordariales.</title>
        <authorList>
            <person name="Hensen N."/>
            <person name="Bonometti L."/>
            <person name="Westerberg I."/>
            <person name="Brannstrom I.O."/>
            <person name="Guillou S."/>
            <person name="Cros-Aarteil S."/>
            <person name="Calhoun S."/>
            <person name="Haridas S."/>
            <person name="Kuo A."/>
            <person name="Mondo S."/>
            <person name="Pangilinan J."/>
            <person name="Riley R."/>
            <person name="LaButti K."/>
            <person name="Andreopoulos B."/>
            <person name="Lipzen A."/>
            <person name="Chen C."/>
            <person name="Yan M."/>
            <person name="Daum C."/>
            <person name="Ng V."/>
            <person name="Clum A."/>
            <person name="Steindorff A."/>
            <person name="Ohm R.A."/>
            <person name="Martin F."/>
            <person name="Silar P."/>
            <person name="Natvig D.O."/>
            <person name="Lalanne C."/>
            <person name="Gautier V."/>
            <person name="Ament-Velasquez S.L."/>
            <person name="Kruys A."/>
            <person name="Hutchinson M.I."/>
            <person name="Powell A.J."/>
            <person name="Barry K."/>
            <person name="Miller A.N."/>
            <person name="Grigoriev I.V."/>
            <person name="Debuchy R."/>
            <person name="Gladieux P."/>
            <person name="Hiltunen Thoren M."/>
            <person name="Johannesson H."/>
        </authorList>
    </citation>
    <scope>NUCLEOTIDE SEQUENCE</scope>
    <source>
        <strain evidence="2">CBS 955.72</strain>
    </source>
</reference>
<keyword evidence="3" id="KW-1185">Reference proteome</keyword>
<proteinExistence type="predicted"/>
<gene>
    <name evidence="2" type="ORF">B0T25DRAFT_574147</name>
</gene>
<dbReference type="EMBL" id="JAUIQD010000008">
    <property type="protein sequence ID" value="KAK3341813.1"/>
    <property type="molecule type" value="Genomic_DNA"/>
</dbReference>
<protein>
    <submittedName>
        <fullName evidence="2">Uncharacterized protein</fullName>
    </submittedName>
</protein>
<feature type="region of interest" description="Disordered" evidence="1">
    <location>
        <begin position="59"/>
        <end position="84"/>
    </location>
</feature>
<comment type="caution">
    <text evidence="2">The sequence shown here is derived from an EMBL/GenBank/DDBJ whole genome shotgun (WGS) entry which is preliminary data.</text>
</comment>
<name>A0AAJ0M8H4_9PEZI</name>